<keyword evidence="5" id="KW-1185">Reference proteome</keyword>
<dbReference type="Proteomes" id="UP001500013">
    <property type="component" value="Unassembled WGS sequence"/>
</dbReference>
<dbReference type="InterPro" id="IPR020583">
    <property type="entry name" value="Inositol_monoP_metal-BS"/>
</dbReference>
<dbReference type="PANTHER" id="PTHR20854">
    <property type="entry name" value="INOSITOL MONOPHOSPHATASE"/>
    <property type="match status" value="1"/>
</dbReference>
<gene>
    <name evidence="4" type="ORF">GCM10009817_21490</name>
</gene>
<accession>A0ABN2S4R4</accession>
<evidence type="ECO:0000256" key="1">
    <source>
        <dbReference type="ARBA" id="ARBA00022723"/>
    </source>
</evidence>
<comment type="caution">
    <text evidence="4">The sequence shown here is derived from an EMBL/GenBank/DDBJ whole genome shotgun (WGS) entry which is preliminary data.</text>
</comment>
<keyword evidence="3" id="KW-0460">Magnesium</keyword>
<protein>
    <submittedName>
        <fullName evidence="4">Inositol monophosphatase</fullName>
    </submittedName>
</protein>
<dbReference type="RefSeq" id="WP_344061764.1">
    <property type="nucleotide sequence ID" value="NZ_BAAAPU010000007.1"/>
</dbReference>
<dbReference type="EMBL" id="BAAAPU010000007">
    <property type="protein sequence ID" value="GAA1980341.1"/>
    <property type="molecule type" value="Genomic_DNA"/>
</dbReference>
<evidence type="ECO:0000256" key="3">
    <source>
        <dbReference type="ARBA" id="ARBA00022842"/>
    </source>
</evidence>
<dbReference type="Gene3D" id="3.30.540.10">
    <property type="entry name" value="Fructose-1,6-Bisphosphatase, subunit A, domain 1"/>
    <property type="match status" value="1"/>
</dbReference>
<organism evidence="4 5">
    <name type="scientific">Terrabacter lapilli</name>
    <dbReference type="NCBI Taxonomy" id="436231"/>
    <lineage>
        <taxon>Bacteria</taxon>
        <taxon>Bacillati</taxon>
        <taxon>Actinomycetota</taxon>
        <taxon>Actinomycetes</taxon>
        <taxon>Micrococcales</taxon>
        <taxon>Intrasporangiaceae</taxon>
        <taxon>Terrabacter</taxon>
    </lineage>
</organism>
<proteinExistence type="predicted"/>
<keyword evidence="2" id="KW-0378">Hydrolase</keyword>
<evidence type="ECO:0000313" key="5">
    <source>
        <dbReference type="Proteomes" id="UP001500013"/>
    </source>
</evidence>
<keyword evidence="1" id="KW-0479">Metal-binding</keyword>
<dbReference type="PRINTS" id="PR00377">
    <property type="entry name" value="IMPHPHTASES"/>
</dbReference>
<name>A0ABN2S4R4_9MICO</name>
<dbReference type="PANTHER" id="PTHR20854:SF4">
    <property type="entry name" value="INOSITOL-1-MONOPHOSPHATASE-RELATED"/>
    <property type="match status" value="1"/>
</dbReference>
<dbReference type="PROSITE" id="PS00629">
    <property type="entry name" value="IMP_1"/>
    <property type="match status" value="1"/>
</dbReference>
<dbReference type="InterPro" id="IPR000760">
    <property type="entry name" value="Inositol_monophosphatase-like"/>
</dbReference>
<evidence type="ECO:0000313" key="4">
    <source>
        <dbReference type="EMBL" id="GAA1980341.1"/>
    </source>
</evidence>
<dbReference type="CDD" id="cd01637">
    <property type="entry name" value="IMPase_like"/>
    <property type="match status" value="1"/>
</dbReference>
<reference evidence="4 5" key="1">
    <citation type="journal article" date="2019" name="Int. J. Syst. Evol. Microbiol.">
        <title>The Global Catalogue of Microorganisms (GCM) 10K type strain sequencing project: providing services to taxonomists for standard genome sequencing and annotation.</title>
        <authorList>
            <consortium name="The Broad Institute Genomics Platform"/>
            <consortium name="The Broad Institute Genome Sequencing Center for Infectious Disease"/>
            <person name="Wu L."/>
            <person name="Ma J."/>
        </authorList>
    </citation>
    <scope>NUCLEOTIDE SEQUENCE [LARGE SCALE GENOMIC DNA]</scope>
    <source>
        <strain evidence="4 5">JCM 15628</strain>
    </source>
</reference>
<sequence>METVEVLALLENVAEEVINPRFRSLADAEVHEKRPGDLVTDADREAEKLITDALVAAYPDAVILGEETFAGDPGLMQRYAAADHAFTVDPVDGTKNFVHGSKDHAVMVAETVGGQAVRAWIWQPQHRLGYVAERGSGTWRHDDEGTHRLTIPEPDAEDLRGRTSRRSWVGKTLDGLPPMGLTWVSCGIDYPKLVEGEADYIVYRNASPWDHVPGSLLLAESGGVLGTTAGHVYSPRDTRPPGLVAAGSPTAYDAVCRALASGDQLT</sequence>
<dbReference type="Gene3D" id="3.40.190.80">
    <property type="match status" value="1"/>
</dbReference>
<evidence type="ECO:0000256" key="2">
    <source>
        <dbReference type="ARBA" id="ARBA00022801"/>
    </source>
</evidence>
<dbReference type="Pfam" id="PF00459">
    <property type="entry name" value="Inositol_P"/>
    <property type="match status" value="1"/>
</dbReference>
<dbReference type="SUPFAM" id="SSF56655">
    <property type="entry name" value="Carbohydrate phosphatase"/>
    <property type="match status" value="1"/>
</dbReference>